<keyword evidence="9 10" id="KW-0472">Membrane</keyword>
<evidence type="ECO:0000313" key="11">
    <source>
        <dbReference type="EMBL" id="PLW82968.1"/>
    </source>
</evidence>
<dbReference type="NCBIfam" id="TIGR01528">
    <property type="entry name" value="NMN_trans_PnuC"/>
    <property type="match status" value="1"/>
</dbReference>
<comment type="similarity">
    <text evidence="3">Belongs to the nicotinamide ribonucleoside (NR) uptake permease (TC 4.B.1) family.</text>
</comment>
<keyword evidence="8 10" id="KW-1133">Transmembrane helix</keyword>
<keyword evidence="12" id="KW-1185">Reference proteome</keyword>
<evidence type="ECO:0000256" key="4">
    <source>
        <dbReference type="ARBA" id="ARBA00017522"/>
    </source>
</evidence>
<evidence type="ECO:0000256" key="3">
    <source>
        <dbReference type="ARBA" id="ARBA00006669"/>
    </source>
</evidence>
<proteinExistence type="inferred from homology"/>
<dbReference type="Proteomes" id="UP000234845">
    <property type="component" value="Unassembled WGS sequence"/>
</dbReference>
<keyword evidence="7 10" id="KW-0812">Transmembrane</keyword>
<dbReference type="GO" id="GO:0034257">
    <property type="term" value="F:nicotinamide riboside transmembrane transporter activity"/>
    <property type="evidence" value="ECO:0007669"/>
    <property type="project" value="InterPro"/>
</dbReference>
<evidence type="ECO:0000256" key="8">
    <source>
        <dbReference type="ARBA" id="ARBA00022989"/>
    </source>
</evidence>
<reference evidence="12" key="1">
    <citation type="submission" date="2017-11" db="EMBL/GenBank/DDBJ databases">
        <title>The draft genome sequence of Chromatocurvus sp. F02.</title>
        <authorList>
            <person name="Du Z.-J."/>
            <person name="Chang Y.-Q."/>
        </authorList>
    </citation>
    <scope>NUCLEOTIDE SEQUENCE [LARGE SCALE GENOMIC DNA]</scope>
    <source>
        <strain evidence="12">F02</strain>
    </source>
</reference>
<evidence type="ECO:0000256" key="5">
    <source>
        <dbReference type="ARBA" id="ARBA00022448"/>
    </source>
</evidence>
<feature type="transmembrane region" description="Helical" evidence="10">
    <location>
        <begin position="112"/>
        <end position="130"/>
    </location>
</feature>
<accession>A0A2N5Y3M0</accession>
<evidence type="ECO:0000313" key="12">
    <source>
        <dbReference type="Proteomes" id="UP000234845"/>
    </source>
</evidence>
<protein>
    <recommendedName>
        <fullName evidence="4">Nicotinamide riboside transporter PnuC</fullName>
    </recommendedName>
</protein>
<evidence type="ECO:0000256" key="7">
    <source>
        <dbReference type="ARBA" id="ARBA00022692"/>
    </source>
</evidence>
<sequence>MQALLDAIAGGVIALSTWEAAAVILGIAYLLLAMRQSLWCWYAAFGSTAIYLWVFWEVNLLMESVLQLYYLAMAVYGWQQWRGGGRPAGNDMAGEVPEQTLAISSWRMRSHLYAVGAVLVISAVSGALLARYTEAALPYLDSFTTWGSILTTWMVARKILENWLYWLVIDSAAIYLYLERGLLLTAGLFMIYLVIVIFGYLQWQKHYRAQFA</sequence>
<keyword evidence="6" id="KW-1003">Cell membrane</keyword>
<feature type="transmembrane region" description="Helical" evidence="10">
    <location>
        <begin position="12"/>
        <end position="31"/>
    </location>
</feature>
<dbReference type="PANTHER" id="PTHR36122:SF2">
    <property type="entry name" value="NICOTINAMIDE RIBOSIDE TRANSPORTER PNUC"/>
    <property type="match status" value="1"/>
</dbReference>
<comment type="caution">
    <text evidence="11">The sequence shown here is derived from an EMBL/GenBank/DDBJ whole genome shotgun (WGS) entry which is preliminary data.</text>
</comment>
<evidence type="ECO:0000256" key="10">
    <source>
        <dbReference type="SAM" id="Phobius"/>
    </source>
</evidence>
<dbReference type="AlphaFoldDB" id="A0A2N5Y3M0"/>
<comment type="subcellular location">
    <subcellularLocation>
        <location evidence="2">Cell membrane</location>
        <topology evidence="2">Multi-pass membrane protein</topology>
    </subcellularLocation>
</comment>
<evidence type="ECO:0000256" key="9">
    <source>
        <dbReference type="ARBA" id="ARBA00023136"/>
    </source>
</evidence>
<evidence type="ECO:0000256" key="6">
    <source>
        <dbReference type="ARBA" id="ARBA00022475"/>
    </source>
</evidence>
<dbReference type="OrthoDB" id="9791248at2"/>
<dbReference type="Pfam" id="PF04973">
    <property type="entry name" value="NMN_transporter"/>
    <property type="match status" value="1"/>
</dbReference>
<keyword evidence="5" id="KW-0813">Transport</keyword>
<dbReference type="EMBL" id="PKLZ01000003">
    <property type="protein sequence ID" value="PLW82968.1"/>
    <property type="molecule type" value="Genomic_DNA"/>
</dbReference>
<gene>
    <name evidence="11" type="ORF">CWI75_05910</name>
</gene>
<dbReference type="InterPro" id="IPR006419">
    <property type="entry name" value="NMN_transpt_PnuC"/>
</dbReference>
<evidence type="ECO:0000256" key="1">
    <source>
        <dbReference type="ARBA" id="ARBA00002672"/>
    </source>
</evidence>
<evidence type="ECO:0000256" key="2">
    <source>
        <dbReference type="ARBA" id="ARBA00004651"/>
    </source>
</evidence>
<feature type="transmembrane region" description="Helical" evidence="10">
    <location>
        <begin position="38"/>
        <end position="54"/>
    </location>
</feature>
<dbReference type="RefSeq" id="WP_101520568.1">
    <property type="nucleotide sequence ID" value="NZ_PKLZ01000003.1"/>
</dbReference>
<dbReference type="GO" id="GO:0005886">
    <property type="term" value="C:plasma membrane"/>
    <property type="evidence" value="ECO:0007669"/>
    <property type="project" value="UniProtKB-SubCell"/>
</dbReference>
<organism evidence="11 12">
    <name type="scientific">Kineobactrum sediminis</name>
    <dbReference type="NCBI Taxonomy" id="1905677"/>
    <lineage>
        <taxon>Bacteria</taxon>
        <taxon>Pseudomonadati</taxon>
        <taxon>Pseudomonadota</taxon>
        <taxon>Gammaproteobacteria</taxon>
        <taxon>Cellvibrionales</taxon>
        <taxon>Halieaceae</taxon>
        <taxon>Kineobactrum</taxon>
    </lineage>
</organism>
<comment type="function">
    <text evidence="1">Required for nicotinamide riboside transport across the inner membrane.</text>
</comment>
<name>A0A2N5Y3M0_9GAMM</name>
<feature type="transmembrane region" description="Helical" evidence="10">
    <location>
        <begin position="184"/>
        <end position="203"/>
    </location>
</feature>
<feature type="transmembrane region" description="Helical" evidence="10">
    <location>
        <begin position="60"/>
        <end position="78"/>
    </location>
</feature>
<dbReference type="PANTHER" id="PTHR36122">
    <property type="entry name" value="NICOTINAMIDE RIBOSIDE TRANSPORTER PNUC"/>
    <property type="match status" value="1"/>
</dbReference>